<dbReference type="EMBL" id="MK801723">
    <property type="protein sequence ID" value="QDF17439.1"/>
    <property type="molecule type" value="Genomic_DNA"/>
</dbReference>
<dbReference type="KEGG" id="vg:77950906"/>
<organism evidence="4 5">
    <name type="scientific">Gordonia phage Coeur</name>
    <dbReference type="NCBI Taxonomy" id="2571246"/>
    <lineage>
        <taxon>Viruses</taxon>
        <taxon>Duplodnaviria</taxon>
        <taxon>Heunggongvirae</taxon>
        <taxon>Uroviricota</taxon>
        <taxon>Caudoviricetes</taxon>
        <taxon>Coeurvirus</taxon>
        <taxon>Coeurvirus coeur</taxon>
    </lineage>
</organism>
<dbReference type="GO" id="GO:0030430">
    <property type="term" value="C:host cell cytoplasm"/>
    <property type="evidence" value="ECO:0007669"/>
    <property type="project" value="UniProtKB-SubCell"/>
</dbReference>
<accession>A0A4Y6EPR8</accession>
<dbReference type="Proteomes" id="UP000318668">
    <property type="component" value="Segment"/>
</dbReference>
<proteinExistence type="predicted"/>
<keyword evidence="5" id="KW-1185">Reference proteome</keyword>
<name>A0A4Y6EPR8_9CAUD</name>
<dbReference type="Gene3D" id="1.10.10.10">
    <property type="entry name" value="Winged helix-like DNA-binding domain superfamily/Winged helix DNA-binding domain"/>
    <property type="match status" value="1"/>
</dbReference>
<feature type="domain" description="Helix-turn-helix" evidence="3">
    <location>
        <begin position="22"/>
        <end position="75"/>
    </location>
</feature>
<keyword evidence="2" id="KW-1035">Host cytoplasm</keyword>
<dbReference type="InterPro" id="IPR036388">
    <property type="entry name" value="WH-like_DNA-bd_sf"/>
</dbReference>
<evidence type="ECO:0000259" key="3">
    <source>
        <dbReference type="Pfam" id="PF12728"/>
    </source>
</evidence>
<evidence type="ECO:0000256" key="2">
    <source>
        <dbReference type="ARBA" id="ARBA00023200"/>
    </source>
</evidence>
<sequence length="90" mass="9736">MYRMDANTVSRGAAHSALDDVITSSEAANILGVTKVTVNRFVSTGYLPTIRRSTGTGRGGHRFNRGTVVALAEARAEARRVLDYRRPSNA</sequence>
<dbReference type="SUPFAM" id="SSF46955">
    <property type="entry name" value="Putative DNA-binding domain"/>
    <property type="match status" value="1"/>
</dbReference>
<dbReference type="InterPro" id="IPR041657">
    <property type="entry name" value="HTH_17"/>
</dbReference>
<protein>
    <submittedName>
        <fullName evidence="4">MerR-like helix-turn-helix DNA binding domain protein</fullName>
    </submittedName>
</protein>
<reference evidence="4 5" key="1">
    <citation type="submission" date="2019-04" db="EMBL/GenBank/DDBJ databases">
        <authorList>
            <person name="Alwine J.A."/>
            <person name="Grubb S.R."/>
            <person name="Haszto C.S."/>
            <person name="Molleti L.S."/>
            <person name="Simms M.O."/>
            <person name="Butela K.A."/>
            <person name="Garlena R.A."/>
            <person name="Russell D.A."/>
            <person name="Pope W.H."/>
            <person name="Jacobs-Sera D."/>
            <person name="Hatfull G.F."/>
        </authorList>
    </citation>
    <scope>NUCLEOTIDE SEQUENCE [LARGE SCALE GENOMIC DNA]</scope>
</reference>
<evidence type="ECO:0000313" key="4">
    <source>
        <dbReference type="EMBL" id="QDF17439.1"/>
    </source>
</evidence>
<dbReference type="RefSeq" id="YP_010674592.1">
    <property type="nucleotide sequence ID" value="NC_070994.1"/>
</dbReference>
<evidence type="ECO:0000313" key="5">
    <source>
        <dbReference type="Proteomes" id="UP000318668"/>
    </source>
</evidence>
<gene>
    <name evidence="4" type="primary">21</name>
    <name evidence="4" type="ORF">SEA_COEUR_21</name>
</gene>
<dbReference type="InterPro" id="IPR009061">
    <property type="entry name" value="DNA-bd_dom_put_sf"/>
</dbReference>
<dbReference type="Pfam" id="PF12728">
    <property type="entry name" value="HTH_17"/>
    <property type="match status" value="1"/>
</dbReference>
<dbReference type="GeneID" id="77950906"/>
<evidence type="ECO:0000256" key="1">
    <source>
        <dbReference type="ARBA" id="ARBA00004192"/>
    </source>
</evidence>
<comment type="subcellular location">
    <subcellularLocation>
        <location evidence="1">Host cytoplasm</location>
    </subcellularLocation>
</comment>